<evidence type="ECO:0000313" key="9">
    <source>
        <dbReference type="Proteomes" id="UP000707245"/>
    </source>
</evidence>
<feature type="domain" description="5'-Nucleotidase C-terminal" evidence="7">
    <location>
        <begin position="365"/>
        <end position="511"/>
    </location>
</feature>
<dbReference type="EMBL" id="RRZA01000002">
    <property type="protein sequence ID" value="MBE0456017.1"/>
    <property type="molecule type" value="Genomic_DNA"/>
</dbReference>
<dbReference type="SUPFAM" id="SSF56300">
    <property type="entry name" value="Metallo-dependent phosphatases"/>
    <property type="match status" value="1"/>
</dbReference>
<feature type="signal peptide" evidence="5">
    <location>
        <begin position="1"/>
        <end position="18"/>
    </location>
</feature>
<dbReference type="Proteomes" id="UP000707245">
    <property type="component" value="Unassembled WGS sequence"/>
</dbReference>
<evidence type="ECO:0000259" key="7">
    <source>
        <dbReference type="Pfam" id="PF02872"/>
    </source>
</evidence>
<dbReference type="InterPro" id="IPR004843">
    <property type="entry name" value="Calcineurin-like_PHP"/>
</dbReference>
<keyword evidence="3 5" id="KW-0732">Signal</keyword>
<dbReference type="Pfam" id="PF02872">
    <property type="entry name" value="5_nucleotid_C"/>
    <property type="match status" value="1"/>
</dbReference>
<dbReference type="RefSeq" id="WP_192540288.1">
    <property type="nucleotide sequence ID" value="NZ_RRZA01000002.1"/>
</dbReference>
<evidence type="ECO:0000256" key="5">
    <source>
        <dbReference type="RuleBase" id="RU362119"/>
    </source>
</evidence>
<dbReference type="PROSITE" id="PS00786">
    <property type="entry name" value="5_NUCLEOTIDASE_2"/>
    <property type="match status" value="1"/>
</dbReference>
<feature type="chain" id="PRO_5044997242" evidence="5">
    <location>
        <begin position="19"/>
        <end position="545"/>
    </location>
</feature>
<dbReference type="Gene3D" id="3.90.780.10">
    <property type="entry name" value="5'-Nucleotidase, C-terminal domain"/>
    <property type="match status" value="1"/>
</dbReference>
<dbReference type="PROSITE" id="PS00785">
    <property type="entry name" value="5_NUCLEOTIDASE_1"/>
    <property type="match status" value="1"/>
</dbReference>
<name>A0ABR9FGR9_9GAMM</name>
<dbReference type="PRINTS" id="PR01607">
    <property type="entry name" value="APYRASEFAMLY"/>
</dbReference>
<dbReference type="InterPro" id="IPR008334">
    <property type="entry name" value="5'-Nucleotdase_C"/>
</dbReference>
<proteinExistence type="inferred from homology"/>
<evidence type="ECO:0000256" key="1">
    <source>
        <dbReference type="ARBA" id="ARBA00006654"/>
    </source>
</evidence>
<dbReference type="NCBIfam" id="NF007109">
    <property type="entry name" value="PRK09558.1"/>
    <property type="match status" value="1"/>
</dbReference>
<evidence type="ECO:0000256" key="2">
    <source>
        <dbReference type="ARBA" id="ARBA00022723"/>
    </source>
</evidence>
<dbReference type="InterPro" id="IPR029052">
    <property type="entry name" value="Metallo-depent_PP-like"/>
</dbReference>
<sequence>MRIFISLFLLLSISACTSKQLSPAPHSSTDEIYYLTILHTNDNHGRFWHNEKGEYGMAARKTLIDQLRNEAKQKGHAVLLLSGGDINTGIPESDLQFAEPDFKGMSLIGYDAMAIGNHEFDNPLSVLKQQQQWANFPLLSANIIDKQTGKNAFEQYKVFDKQGLKIAVIGLTTTDTAKIGNPQYIGGLEFKEPVAVTQALADKIKQQYQPDITIAVTHMGHYVDANYGINAPGDVTLARSLEKNTLDMIIGGHSQEPVCMASENTNDDNFKPGMACKPDQQNGTWIMQAHEWGKYVGKAEFKLENGQLTLLDYKLLPVNLYIHQEQADGTTKPVLANEYITPNPELKAFLADYQAKGAKQIEGKIGYVDAKLEGDRNKVRYQQTNLARVIITAQMNTVGADFGIISGGGVRDSIAAGEVSYKDILKVHPFKNRIAYMDWQGQDLWDYLEVVTRFPPDSGAYLQYHKLSFERSDNALTKMMINGQKLDKSKTYRMSINSYNASGGDGYPVLVTRKGYVSTDETDAQALKRFFTENSPVKASEFAPQ</sequence>
<evidence type="ECO:0000256" key="4">
    <source>
        <dbReference type="ARBA" id="ARBA00022741"/>
    </source>
</evidence>
<reference evidence="8 9" key="1">
    <citation type="submission" date="2020-07" db="EMBL/GenBank/DDBJ databases">
        <title>Halophilic bacteria isolated from french cheeses.</title>
        <authorList>
            <person name="Kothe C.I."/>
            <person name="Farah-Kraiem B."/>
            <person name="Renault P."/>
            <person name="Dridi B."/>
        </authorList>
    </citation>
    <scope>NUCLEOTIDE SEQUENCE [LARGE SCALE GENOMIC DNA]</scope>
    <source>
        <strain evidence="8 9">FME14</strain>
    </source>
</reference>
<dbReference type="InterPro" id="IPR006146">
    <property type="entry name" value="5'-Nucleotdase_CS"/>
</dbReference>
<keyword evidence="4 5" id="KW-0547">Nucleotide-binding</keyword>
<keyword evidence="9" id="KW-1185">Reference proteome</keyword>
<organism evidence="8 9">
    <name type="scientific">Pseudoalteromonas prydzensis</name>
    <dbReference type="NCBI Taxonomy" id="182141"/>
    <lineage>
        <taxon>Bacteria</taxon>
        <taxon>Pseudomonadati</taxon>
        <taxon>Pseudomonadota</taxon>
        <taxon>Gammaproteobacteria</taxon>
        <taxon>Alteromonadales</taxon>
        <taxon>Pseudoalteromonadaceae</taxon>
        <taxon>Pseudoalteromonas</taxon>
    </lineage>
</organism>
<dbReference type="GO" id="GO:0016787">
    <property type="term" value="F:hydrolase activity"/>
    <property type="evidence" value="ECO:0007669"/>
    <property type="project" value="UniProtKB-KW"/>
</dbReference>
<accession>A0ABR9FGR9</accession>
<evidence type="ECO:0000256" key="3">
    <source>
        <dbReference type="ARBA" id="ARBA00022729"/>
    </source>
</evidence>
<dbReference type="PROSITE" id="PS51257">
    <property type="entry name" value="PROKAR_LIPOPROTEIN"/>
    <property type="match status" value="1"/>
</dbReference>
<comment type="caution">
    <text evidence="8">The sequence shown here is derived from an EMBL/GenBank/DDBJ whole genome shotgun (WGS) entry which is preliminary data.</text>
</comment>
<dbReference type="SUPFAM" id="SSF55816">
    <property type="entry name" value="5'-nucleotidase (syn. UDP-sugar hydrolase), C-terminal domain"/>
    <property type="match status" value="1"/>
</dbReference>
<dbReference type="Pfam" id="PF00149">
    <property type="entry name" value="Metallophos"/>
    <property type="match status" value="1"/>
</dbReference>
<dbReference type="InterPro" id="IPR036907">
    <property type="entry name" value="5'-Nucleotdase_C_sf"/>
</dbReference>
<protein>
    <submittedName>
        <fullName evidence="8">Bifunctional UDP-sugar hydrolase/5'-nucleotidase</fullName>
    </submittedName>
</protein>
<dbReference type="PANTHER" id="PTHR11575:SF46">
    <property type="entry name" value="PROTEIN USHA"/>
    <property type="match status" value="1"/>
</dbReference>
<dbReference type="PANTHER" id="PTHR11575">
    <property type="entry name" value="5'-NUCLEOTIDASE-RELATED"/>
    <property type="match status" value="1"/>
</dbReference>
<comment type="similarity">
    <text evidence="1 5">Belongs to the 5'-nucleotidase family.</text>
</comment>
<evidence type="ECO:0000313" key="8">
    <source>
        <dbReference type="EMBL" id="MBE0456017.1"/>
    </source>
</evidence>
<dbReference type="Gene3D" id="3.60.21.10">
    <property type="match status" value="1"/>
</dbReference>
<keyword evidence="5 8" id="KW-0378">Hydrolase</keyword>
<evidence type="ECO:0000259" key="6">
    <source>
        <dbReference type="Pfam" id="PF00149"/>
    </source>
</evidence>
<dbReference type="InterPro" id="IPR006179">
    <property type="entry name" value="5_nucleotidase/apyrase"/>
</dbReference>
<feature type="domain" description="Calcineurin-like phosphoesterase" evidence="6">
    <location>
        <begin position="36"/>
        <end position="255"/>
    </location>
</feature>
<keyword evidence="2" id="KW-0479">Metal-binding</keyword>
<gene>
    <name evidence="8" type="ORF">EI167_00810</name>
</gene>